<evidence type="ECO:0000313" key="1">
    <source>
        <dbReference type="EMBL" id="CAL4243855.1"/>
    </source>
</evidence>
<keyword evidence="2" id="KW-1185">Reference proteome</keyword>
<gene>
    <name evidence="1" type="ORF">MNOR_LOCUS40895</name>
</gene>
<reference evidence="1 2" key="1">
    <citation type="submission" date="2024-05" db="EMBL/GenBank/DDBJ databases">
        <authorList>
            <person name="Wallberg A."/>
        </authorList>
    </citation>
    <scope>NUCLEOTIDE SEQUENCE [LARGE SCALE GENOMIC DNA]</scope>
</reference>
<sequence>MLPPSKTLFVLPKQPNVCNGPPSTAFGLSSNCILCLGLPPKDCNVSKFIASGLLSKFPFPGSPPLTFGRPSTYVCNGPPSTVFGFGRPSTYVGNGPPSTVFGFGRPSTYVGNGPPSFGVLSKLPLPWSPPMTFGRPSTFIVSPV</sequence>
<accession>A0AAV2SRP6</accession>
<dbReference type="Proteomes" id="UP001497623">
    <property type="component" value="Unassembled WGS sequence"/>
</dbReference>
<comment type="caution">
    <text evidence="1">The sequence shown here is derived from an EMBL/GenBank/DDBJ whole genome shotgun (WGS) entry which is preliminary data.</text>
</comment>
<protein>
    <submittedName>
        <fullName evidence="1">Uncharacterized protein</fullName>
    </submittedName>
</protein>
<dbReference type="AlphaFoldDB" id="A0AAV2SRP6"/>
<proteinExistence type="predicted"/>
<name>A0AAV2SRP6_MEGNR</name>
<evidence type="ECO:0000313" key="2">
    <source>
        <dbReference type="Proteomes" id="UP001497623"/>
    </source>
</evidence>
<dbReference type="EMBL" id="CAXKWB010134727">
    <property type="protein sequence ID" value="CAL4243855.1"/>
    <property type="molecule type" value="Genomic_DNA"/>
</dbReference>
<organism evidence="1 2">
    <name type="scientific">Meganyctiphanes norvegica</name>
    <name type="common">Northern krill</name>
    <name type="synonym">Thysanopoda norvegica</name>
    <dbReference type="NCBI Taxonomy" id="48144"/>
    <lineage>
        <taxon>Eukaryota</taxon>
        <taxon>Metazoa</taxon>
        <taxon>Ecdysozoa</taxon>
        <taxon>Arthropoda</taxon>
        <taxon>Crustacea</taxon>
        <taxon>Multicrustacea</taxon>
        <taxon>Malacostraca</taxon>
        <taxon>Eumalacostraca</taxon>
        <taxon>Eucarida</taxon>
        <taxon>Euphausiacea</taxon>
        <taxon>Euphausiidae</taxon>
        <taxon>Meganyctiphanes</taxon>
    </lineage>
</organism>